<reference evidence="2" key="1">
    <citation type="submission" date="2017-02" db="UniProtKB">
        <authorList>
            <consortium name="WormBaseParasite"/>
        </authorList>
    </citation>
    <scope>IDENTIFICATION</scope>
</reference>
<dbReference type="Proteomes" id="UP000036681">
    <property type="component" value="Unplaced"/>
</dbReference>
<dbReference type="AlphaFoldDB" id="A0A0M3HJ98"/>
<protein>
    <submittedName>
        <fullName evidence="2">Transposase</fullName>
    </submittedName>
</protein>
<name>A0A0M3HJ98_ASCLU</name>
<proteinExistence type="predicted"/>
<dbReference type="WBParaSite" id="ALUE_0000159301-mRNA-1">
    <property type="protein sequence ID" value="ALUE_0000159301-mRNA-1"/>
    <property type="gene ID" value="ALUE_0000159301"/>
</dbReference>
<evidence type="ECO:0000313" key="2">
    <source>
        <dbReference type="WBParaSite" id="ALUE_0000159301-mRNA-1"/>
    </source>
</evidence>
<sequence length="39" mass="4424">MEGVRETISDHLRTEKAIVRELLAEFIGTFFLLVSESVS</sequence>
<accession>A0A0M3HJ98</accession>
<evidence type="ECO:0000313" key="1">
    <source>
        <dbReference type="Proteomes" id="UP000036681"/>
    </source>
</evidence>
<keyword evidence="1" id="KW-1185">Reference proteome</keyword>
<organism evidence="1 2">
    <name type="scientific">Ascaris lumbricoides</name>
    <name type="common">Giant roundworm</name>
    <dbReference type="NCBI Taxonomy" id="6252"/>
    <lineage>
        <taxon>Eukaryota</taxon>
        <taxon>Metazoa</taxon>
        <taxon>Ecdysozoa</taxon>
        <taxon>Nematoda</taxon>
        <taxon>Chromadorea</taxon>
        <taxon>Rhabditida</taxon>
        <taxon>Spirurina</taxon>
        <taxon>Ascaridomorpha</taxon>
        <taxon>Ascaridoidea</taxon>
        <taxon>Ascarididae</taxon>
        <taxon>Ascaris</taxon>
    </lineage>
</organism>